<evidence type="ECO:0000313" key="5">
    <source>
        <dbReference type="Proteomes" id="UP000694501"/>
    </source>
</evidence>
<dbReference type="AlphaFoldDB" id="A0A949N5Q2"/>
<dbReference type="Proteomes" id="UP000694501">
    <property type="component" value="Unassembled WGS sequence"/>
</dbReference>
<reference evidence="4" key="1">
    <citation type="submission" date="2021-06" db="EMBL/GenBank/DDBJ databases">
        <title>Sequencing of actinobacteria type strains.</title>
        <authorList>
            <person name="Nguyen G.-S."/>
            <person name="Wentzel A."/>
        </authorList>
    </citation>
    <scope>NUCLEOTIDE SEQUENCE</scope>
    <source>
        <strain evidence="4">P38-E01</strain>
    </source>
</reference>
<sequence length="242" mass="25700">MGRAWTTRRRPVALLSFGVVLAAAAVLSFVLLAVLDTGGPGVGDRLADRGRELWRTATDRLPVLGDTAVLLVGGAVCAALAAAWLLLLSVTPTRRWWVMKTGRPGVYAELDRRGAALLLRDSALAVPGVRTATVRVRRRGHRVRATAAFGELDRVERQLNEALAATVEVLGVVRRPRLKVVLTPADHWVPPHRAPASLPSSNASATDASATGTSDAFGSPTAPPHERREAGPDANDLLSRGN</sequence>
<evidence type="ECO:0000313" key="4">
    <source>
        <dbReference type="EMBL" id="MBU7599194.1"/>
    </source>
</evidence>
<feature type="compositionally biased region" description="Low complexity" evidence="1">
    <location>
        <begin position="194"/>
        <end position="216"/>
    </location>
</feature>
<organism evidence="4 5">
    <name type="scientific">Streptomyces tardus</name>
    <dbReference type="NCBI Taxonomy" id="2780544"/>
    <lineage>
        <taxon>Bacteria</taxon>
        <taxon>Bacillati</taxon>
        <taxon>Actinomycetota</taxon>
        <taxon>Actinomycetes</taxon>
        <taxon>Kitasatosporales</taxon>
        <taxon>Streptomycetaceae</taxon>
        <taxon>Streptomyces</taxon>
    </lineage>
</organism>
<accession>A0A949N5Q2</accession>
<keyword evidence="5" id="KW-1185">Reference proteome</keyword>
<evidence type="ECO:0000256" key="1">
    <source>
        <dbReference type="SAM" id="MobiDB-lite"/>
    </source>
</evidence>
<keyword evidence="2" id="KW-0472">Membrane</keyword>
<keyword evidence="2" id="KW-0812">Transmembrane</keyword>
<protein>
    <recommendedName>
        <fullName evidence="3">DUF6286 domain-containing protein</fullName>
    </recommendedName>
</protein>
<feature type="domain" description="DUF6286" evidence="3">
    <location>
        <begin position="81"/>
        <end position="181"/>
    </location>
</feature>
<feature type="transmembrane region" description="Helical" evidence="2">
    <location>
        <begin position="68"/>
        <end position="90"/>
    </location>
</feature>
<dbReference type="EMBL" id="JAELVF020000001">
    <property type="protein sequence ID" value="MBU7599194.1"/>
    <property type="molecule type" value="Genomic_DNA"/>
</dbReference>
<keyword evidence="2" id="KW-1133">Transmembrane helix</keyword>
<gene>
    <name evidence="4" type="ORF">JGS22_016640</name>
</gene>
<evidence type="ECO:0000256" key="2">
    <source>
        <dbReference type="SAM" id="Phobius"/>
    </source>
</evidence>
<feature type="region of interest" description="Disordered" evidence="1">
    <location>
        <begin position="189"/>
        <end position="242"/>
    </location>
</feature>
<comment type="caution">
    <text evidence="4">The sequence shown here is derived from an EMBL/GenBank/DDBJ whole genome shotgun (WGS) entry which is preliminary data.</text>
</comment>
<proteinExistence type="predicted"/>
<dbReference type="RefSeq" id="WP_211039400.1">
    <property type="nucleotide sequence ID" value="NZ_JAELVF020000001.1"/>
</dbReference>
<name>A0A949N5Q2_9ACTN</name>
<dbReference type="InterPro" id="IPR046253">
    <property type="entry name" value="DUF6286"/>
</dbReference>
<evidence type="ECO:0000259" key="3">
    <source>
        <dbReference type="Pfam" id="PF19803"/>
    </source>
</evidence>
<feature type="transmembrane region" description="Helical" evidence="2">
    <location>
        <begin position="12"/>
        <end position="35"/>
    </location>
</feature>
<dbReference type="Pfam" id="PF19803">
    <property type="entry name" value="DUF6286"/>
    <property type="match status" value="1"/>
</dbReference>